<evidence type="ECO:0000313" key="9">
    <source>
        <dbReference type="Proteomes" id="UP000002363"/>
    </source>
</evidence>
<evidence type="ECO:0000256" key="1">
    <source>
        <dbReference type="ARBA" id="ARBA00022475"/>
    </source>
</evidence>
<dbReference type="NCBIfam" id="NF007915">
    <property type="entry name" value="PRK10629.1"/>
    <property type="match status" value="1"/>
</dbReference>
<feature type="domain" description="SecD export protein N-terminal TM" evidence="7">
    <location>
        <begin position="13"/>
        <end position="105"/>
    </location>
</feature>
<evidence type="ECO:0000256" key="6">
    <source>
        <dbReference type="HAMAP-Rule" id="MF_00904"/>
    </source>
</evidence>
<dbReference type="KEGG" id="enc:ECL_04496"/>
<keyword evidence="9" id="KW-1185">Reference proteome</keyword>
<comment type="subcellular location">
    <subcellularLocation>
        <location evidence="6">Cell inner membrane</location>
        <topology evidence="6">Single-pass membrane protein</topology>
    </subcellularLocation>
</comment>
<dbReference type="eggNOG" id="ENOG5032NIM">
    <property type="taxonomic scope" value="Bacteria"/>
</dbReference>
<evidence type="ECO:0000256" key="5">
    <source>
        <dbReference type="ARBA" id="ARBA00023136"/>
    </source>
</evidence>
<evidence type="ECO:0000256" key="3">
    <source>
        <dbReference type="ARBA" id="ARBA00022692"/>
    </source>
</evidence>
<dbReference type="EMBL" id="CP001918">
    <property type="protein sequence ID" value="ADF64025.1"/>
    <property type="molecule type" value="Genomic_DNA"/>
</dbReference>
<dbReference type="AlphaFoldDB" id="A0A0H3CR09"/>
<dbReference type="GO" id="GO:0005886">
    <property type="term" value="C:plasma membrane"/>
    <property type="evidence" value="ECO:0007669"/>
    <property type="project" value="UniProtKB-SubCell"/>
</dbReference>
<keyword evidence="3 6" id="KW-0812">Transmembrane</keyword>
<feature type="transmembrane region" description="Helical" evidence="6">
    <location>
        <begin position="12"/>
        <end position="31"/>
    </location>
</feature>
<gene>
    <name evidence="6" type="primary">mzrA</name>
    <name evidence="8" type="ordered locus">ECL_04496</name>
</gene>
<dbReference type="Pfam" id="PF13721">
    <property type="entry name" value="SecD-TM1"/>
    <property type="match status" value="1"/>
</dbReference>
<dbReference type="Gene3D" id="3.30.70.260">
    <property type="match status" value="1"/>
</dbReference>
<comment type="subunit">
    <text evidence="6">Interacts with EnvZ.</text>
</comment>
<dbReference type="Proteomes" id="UP000002363">
    <property type="component" value="Chromosome"/>
</dbReference>
<dbReference type="GO" id="GO:0019901">
    <property type="term" value="F:protein kinase binding"/>
    <property type="evidence" value="ECO:0007669"/>
    <property type="project" value="UniProtKB-UniRule"/>
</dbReference>
<keyword evidence="4 6" id="KW-1133">Transmembrane helix</keyword>
<dbReference type="InterPro" id="IPR026574">
    <property type="entry name" value="Modulator_MzrA"/>
</dbReference>
<evidence type="ECO:0000313" key="8">
    <source>
        <dbReference type="EMBL" id="ADF64025.1"/>
    </source>
</evidence>
<dbReference type="HOGENOM" id="CLU_153761_0_0_6"/>
<accession>A0A0H3CR09</accession>
<evidence type="ECO:0000256" key="2">
    <source>
        <dbReference type="ARBA" id="ARBA00022519"/>
    </source>
</evidence>
<organism evidence="8 9">
    <name type="scientific">Enterobacter cloacae subsp. cloacae (strain ATCC 13047 / DSM 30054 / NBRC 13535 / NCTC 10005 / WDCM 00083 / NCDC 279-56)</name>
    <dbReference type="NCBI Taxonomy" id="716541"/>
    <lineage>
        <taxon>Bacteria</taxon>
        <taxon>Pseudomonadati</taxon>
        <taxon>Pseudomonadota</taxon>
        <taxon>Gammaproteobacteria</taxon>
        <taxon>Enterobacterales</taxon>
        <taxon>Enterobacteriaceae</taxon>
        <taxon>Enterobacter</taxon>
        <taxon>Enterobacter cloacae complex</taxon>
    </lineage>
</organism>
<dbReference type="HAMAP" id="MF_00904">
    <property type="entry name" value="Modulator_MzrA"/>
    <property type="match status" value="1"/>
</dbReference>
<dbReference type="InterPro" id="IPR027398">
    <property type="entry name" value="SecD-TM"/>
</dbReference>
<dbReference type="STRING" id="716541.ECL_04496"/>
<name>A0A0H3CR09_ENTCC</name>
<dbReference type="PATRIC" id="fig|716541.4.peg.4648"/>
<dbReference type="OrthoDB" id="6414235at2"/>
<sequence>MVISALTLRRCAYALIALVLISAMLLVWSALSHQESTLAIRPVNQGVSVPDGFSVWHHLDANGIRFKSITPQNDVLLIKFDSRAQSAAAKVVLDRTLPQGYIIAQQDDDSRPAAWLSLIRDTSHRFG</sequence>
<keyword evidence="5 6" id="KW-0472">Membrane</keyword>
<proteinExistence type="inferred from homology"/>
<keyword evidence="1 6" id="KW-1003">Cell membrane</keyword>
<comment type="function">
    <text evidence="6">Modulates the activity of the EnvZ/OmpR two-component regulatory system, probably by directly modulating EnvZ enzymatic activity and increasing stability of phosphorylated OmpR.</text>
</comment>
<evidence type="ECO:0000259" key="7">
    <source>
        <dbReference type="Pfam" id="PF13721"/>
    </source>
</evidence>
<comment type="similarity">
    <text evidence="6">Belongs to the MzrA family.</text>
</comment>
<evidence type="ECO:0000256" key="4">
    <source>
        <dbReference type="ARBA" id="ARBA00022989"/>
    </source>
</evidence>
<dbReference type="RefSeq" id="WP_013098864.1">
    <property type="nucleotide sequence ID" value="NC_014121.1"/>
</dbReference>
<keyword evidence="2 6" id="KW-0997">Cell inner membrane</keyword>
<dbReference type="EnsemblBacteria" id="ADF64025">
    <property type="protein sequence ID" value="ADF64025"/>
    <property type="gene ID" value="ECL_04496"/>
</dbReference>
<reference evidence="8 9" key="1">
    <citation type="journal article" date="2010" name="J. Bacteriol.">
        <title>Complete genome sequence of Enterobacter cloacae subsp. cloacae type strain ATCC 13047.</title>
        <authorList>
            <person name="Ren Y."/>
            <person name="Ren Y."/>
            <person name="Zhou Z."/>
            <person name="Guo X."/>
            <person name="Li Y."/>
            <person name="Feng L."/>
            <person name="Wang L."/>
        </authorList>
    </citation>
    <scope>NUCLEOTIDE SEQUENCE [LARGE SCALE GENOMIC DNA]</scope>
    <source>
        <strain evidence="9">ATCC 13047 / DSM 30054 / NBRC 13535 / NCTC 10005 / WDCM 00083 / NCDC 279-56</strain>
    </source>
</reference>
<protein>
    <recommendedName>
        <fullName evidence="6">Modulator protein MzrA</fullName>
    </recommendedName>
</protein>